<keyword evidence="2" id="KW-0677">Repeat</keyword>
<dbReference type="PROSITE" id="PS50082">
    <property type="entry name" value="WD_REPEATS_2"/>
    <property type="match status" value="4"/>
</dbReference>
<accession>A0A6S6W6R3</accession>
<dbReference type="GO" id="GO:0016226">
    <property type="term" value="P:iron-sulfur cluster assembly"/>
    <property type="evidence" value="ECO:0007669"/>
    <property type="project" value="UniProtKB-UniRule"/>
</dbReference>
<dbReference type="InterPro" id="IPR001680">
    <property type="entry name" value="WD40_rpt"/>
</dbReference>
<dbReference type="PANTHER" id="PTHR35152">
    <property type="entry name" value="DOMAIN SIGNALLING PROTEIN, PUTATIVE (AFU_ORTHOLOGUE AFUA_5G11310)-RELATED"/>
    <property type="match status" value="1"/>
</dbReference>
<protein>
    <recommendedName>
        <fullName evidence="3">Probable cytosolic iron-sulfur protein assembly protein 1</fullName>
    </recommendedName>
</protein>
<evidence type="ECO:0000313" key="5">
    <source>
        <dbReference type="Proteomes" id="UP000472372"/>
    </source>
</evidence>
<dbReference type="Proteomes" id="UP000472372">
    <property type="component" value="Chromosome 7"/>
</dbReference>
<comment type="function">
    <text evidence="3">Essential component of the cytosolic iron-sulfur (Fe/S) protein assembly machinery. Required for the maturation of extramitochondrial Fe/S proteins.</text>
</comment>
<dbReference type="Pfam" id="PF03707">
    <property type="entry name" value="MHYT"/>
    <property type="match status" value="1"/>
</dbReference>
<dbReference type="PROSITE" id="PS50294">
    <property type="entry name" value="WD_REPEATS_REGION"/>
    <property type="match status" value="2"/>
</dbReference>
<keyword evidence="1" id="KW-0853">WD repeat</keyword>
<comment type="similarity">
    <text evidence="3">Belongs to the WD repeat CIA1 family.</text>
</comment>
<evidence type="ECO:0000256" key="2">
    <source>
        <dbReference type="ARBA" id="ARBA00022737"/>
    </source>
</evidence>
<dbReference type="Gene3D" id="2.130.10.10">
    <property type="entry name" value="YVTN repeat-like/Quinoprotein amine dehydrogenase"/>
    <property type="match status" value="1"/>
</dbReference>
<sequence>MAPLNDLIHGLVTTSHQNITHKYPIGSRPTISFVPYLIFCSYVVSLIGSFTTVELLHRRVSGAGWRSLVQIGGCAVSFGLVAIWCMHFVGNRAIVLGDGEKEIQLYYSPTYTAISAVLPVVVIFLGLLAADKFYKGNKRAIVRFGSLGICGICGGAAVTEMHYLGNNGTTNYRIILSFAHVFGAAAIAVGACLISFGLFFHWSQHWMNNIWRRIIVALFLAAAVCGMHWTAAAGTWYEIRGYHSGPGQERNVNLIISLCLCLSACVVCFMLGFIKQRQRRMERNRAQQVVLAIATFDSEGRLLVSQGGLMPCQTITQRFHQRTFDEEFNTAHPVFQWIFRVSRNWNGVSDLIPSMREHLKSTGYLQTATQGSNSRESTGSDDDLSYSATFRELFCVTAQEIAKTLDMSLQHLGYLYEDVLTTGTVMNRVIWTGNHGSKNIMAADIAPKDLEARVVNPILFGRGQMLVLTRKVDTAEVHRLQNLGYGFASIDQVSDHLARSLQIPRDDLENLVGRLQAFSERQSSVPRKGTYLASFLVQPKPGMRGLDVIVPRTTPGQLPMVKISDNELGSRQLGILSSFNGLTLDACLTRINQRSATRSEDDVFLTKFRNAIADLLRDCAEETLHSAIFSAQQLDMMHGHTESSQATVFAFCGIKEIYVQSLQSLTLKTIPLSFFQTYLRSLPGCADHAILAQKNHKEFSSLQRAQSVLRMPASRSGPKWPRSLRSKTSASSDMSWQADTCSEKGLVSCNMASSSAEASTHAWGGIMVTSTQDIHVDESRDGADMELHDLGVKAKIDSVAETEQQTLADRLMSITTAFRGPHATRPSSNKPYGVIRSPITHPPTAAANYPALTSLGDFNHIGPANMSSPTRAPTHTLSPLATLTPPSNSRTWQSAPHPSLPVVATACSDRSVRVYSLTSFTLLHSITGGHKRSVRTVSWKPGTRGQSVLATGSFDSSAGIWRREEHGGALENDFTNHRAGDTDDDDDAEDYQFSCILDGHESEIKCLSWSPSGQYLATCSRDKSVWVWEELEDDNFETVAVLQEHDGDVKCVAWHPEEDLLVSASYDDTVRLYKEDADDWVQVSMIDGHEKTVWWAEFEGSGMSKKDWRGQREGLSQEQVQHIEDLEKSGPRLATCSDDCTVRIWRRKAKERDENASSNTGVPSIIRSAAIDEDWYQEAILPQVHERAIYSISWSRITGMIVSAGSDGKVIVYKEKWRQNAPNGDSMEVEGTQTQTPTEWVVVAELFSAHDVFEINHVSWARRADKGKRSDDEEVVLSTGDDGEVRVWTLDEGNIA</sequence>
<name>A0A6S6W6R3_9PLEO</name>
<proteinExistence type="inferred from homology"/>
<dbReference type="PROSITE" id="PS50924">
    <property type="entry name" value="MHYT"/>
    <property type="match status" value="1"/>
</dbReference>
<dbReference type="HAMAP" id="MF_03037">
    <property type="entry name" value="ciao1"/>
    <property type="match status" value="1"/>
</dbReference>
<dbReference type="InterPro" id="IPR015943">
    <property type="entry name" value="WD40/YVTN_repeat-like_dom_sf"/>
</dbReference>
<organism evidence="4 5">
    <name type="scientific">Pyrenophora teres f. teres</name>
    <dbReference type="NCBI Taxonomy" id="97479"/>
    <lineage>
        <taxon>Eukaryota</taxon>
        <taxon>Fungi</taxon>
        <taxon>Dikarya</taxon>
        <taxon>Ascomycota</taxon>
        <taxon>Pezizomycotina</taxon>
        <taxon>Dothideomycetes</taxon>
        <taxon>Pleosporomycetidae</taxon>
        <taxon>Pleosporales</taxon>
        <taxon>Pleosporineae</taxon>
        <taxon>Pleosporaceae</taxon>
        <taxon>Pyrenophora</taxon>
    </lineage>
</organism>
<dbReference type="SUPFAM" id="SSF50978">
    <property type="entry name" value="WD40 repeat-like"/>
    <property type="match status" value="1"/>
</dbReference>
<dbReference type="InterPro" id="IPR028608">
    <property type="entry name" value="CIAO1/Cia1"/>
</dbReference>
<dbReference type="CDD" id="cd00200">
    <property type="entry name" value="WD40"/>
    <property type="match status" value="1"/>
</dbReference>
<dbReference type="FunFam" id="2.130.10.10:FF:000816">
    <property type="entry name" value="Probable cytosolic iron-sulfur protein assembly protein 1"/>
    <property type="match status" value="1"/>
</dbReference>
<evidence type="ECO:0000256" key="3">
    <source>
        <dbReference type="HAMAP-Rule" id="MF_03037"/>
    </source>
</evidence>
<dbReference type="PANTHER" id="PTHR35152:SF1">
    <property type="entry name" value="DOMAIN SIGNALLING PROTEIN, PUTATIVE (AFU_ORTHOLOGUE AFUA_5G11310)-RELATED"/>
    <property type="match status" value="1"/>
</dbReference>
<reference evidence="4" key="1">
    <citation type="submission" date="2021-02" db="EMBL/GenBank/DDBJ databases">
        <authorList>
            <person name="Syme A R."/>
            <person name="Syme A R."/>
            <person name="Moolhuijzen P."/>
        </authorList>
    </citation>
    <scope>NUCLEOTIDE SEQUENCE</scope>
    <source>
        <strain evidence="4">W1-1</strain>
    </source>
</reference>
<evidence type="ECO:0000313" key="4">
    <source>
        <dbReference type="EMBL" id="CAE7194123.1"/>
    </source>
</evidence>
<dbReference type="InterPro" id="IPR036322">
    <property type="entry name" value="WD40_repeat_dom_sf"/>
</dbReference>
<dbReference type="InterPro" id="IPR005330">
    <property type="entry name" value="MHYT_dom"/>
</dbReference>
<dbReference type="SMART" id="SM00320">
    <property type="entry name" value="WD40"/>
    <property type="match status" value="7"/>
</dbReference>
<dbReference type="GO" id="GO:0097361">
    <property type="term" value="C:cytosolic [4Fe-4S] assembly targeting complex"/>
    <property type="evidence" value="ECO:0007669"/>
    <property type="project" value="InterPro"/>
</dbReference>
<gene>
    <name evidence="3" type="primary">CIA1</name>
    <name evidence="4" type="ORF">PTTW11_07888</name>
</gene>
<dbReference type="EMBL" id="HG992983">
    <property type="protein sequence ID" value="CAE7194123.1"/>
    <property type="molecule type" value="Genomic_DNA"/>
</dbReference>
<evidence type="ECO:0000256" key="1">
    <source>
        <dbReference type="ARBA" id="ARBA00022574"/>
    </source>
</evidence>
<dbReference type="Pfam" id="PF00400">
    <property type="entry name" value="WD40"/>
    <property type="match status" value="3"/>
</dbReference>